<evidence type="ECO:0000313" key="2">
    <source>
        <dbReference type="Proteomes" id="UP000515442"/>
    </source>
</evidence>
<proteinExistence type="predicted"/>
<name>A0A6S5CIU2_AERVE</name>
<dbReference type="EMBL" id="AP022038">
    <property type="protein sequence ID" value="BBR39841.1"/>
    <property type="molecule type" value="Genomic_DNA"/>
</dbReference>
<organism evidence="1 2">
    <name type="scientific">Aeromonas veronii</name>
    <dbReference type="NCBI Taxonomy" id="654"/>
    <lineage>
        <taxon>Bacteria</taxon>
        <taxon>Pseudomonadati</taxon>
        <taxon>Pseudomonadota</taxon>
        <taxon>Gammaproteobacteria</taxon>
        <taxon>Aeromonadales</taxon>
        <taxon>Aeromonadaceae</taxon>
        <taxon>Aeromonas</taxon>
    </lineage>
</organism>
<evidence type="ECO:0008006" key="3">
    <source>
        <dbReference type="Google" id="ProtNLM"/>
    </source>
</evidence>
<reference evidence="1 2" key="1">
    <citation type="submission" date="2019-12" db="EMBL/GenBank/DDBJ databases">
        <title>complete genome sequences of Aeromonas veronii str. WP3-W19-ESBL-03 isolated from wastewater treatment plant effluent.</title>
        <authorList>
            <person name="Sekizuka T."/>
            <person name="Itokawa K."/>
            <person name="Yatsu K."/>
            <person name="Inamine Y."/>
            <person name="Kuroda M."/>
        </authorList>
    </citation>
    <scope>NUCLEOTIDE SEQUENCE [LARGE SCALE GENOMIC DNA]</scope>
    <source>
        <strain evidence="1 2">WP3-W19-ESBL-03</strain>
    </source>
</reference>
<gene>
    <name evidence="1" type="ORF">WP3W19E03_23660</name>
</gene>
<protein>
    <recommendedName>
        <fullName evidence="3">LysM domain-containing protein</fullName>
    </recommendedName>
</protein>
<accession>A0A6S5CIU2</accession>
<dbReference type="AlphaFoldDB" id="A0A6S5CIU2"/>
<sequence>MLGIWLSVAQVVISGYQPIAEQTWVQLNPEYYPLARTPPAMFVAWRGNQFPPLAQKQKHGRWQILFPARLVPPFDLFEGEAQLSKTYLARLRRIDEMAYGVAPGQAVAAGAIVQQGSGFPGYSAQSIAPFIAEFRTPQDAFGGVDIPTDTDESEPLLAQLGVTFRTAGMTGADALIGGGMALASSTASLSAGSDAMLTLSDPAAGGPQTVCHQVAAGETLWRIANQLSSTQGVDTYSYLLALVAENQPRLGKSIRVRTGEGLYCPRAETLAQFDALSPAQRQQQFARLEQGR</sequence>
<dbReference type="RefSeq" id="WP_182937533.1">
    <property type="nucleotide sequence ID" value="NZ_AP022038.1"/>
</dbReference>
<evidence type="ECO:0000313" key="1">
    <source>
        <dbReference type="EMBL" id="BBR39841.1"/>
    </source>
</evidence>
<dbReference type="Proteomes" id="UP000515442">
    <property type="component" value="Chromosome"/>
</dbReference>